<accession>A0ABX8NT93</accession>
<dbReference type="InterPro" id="IPR029487">
    <property type="entry name" value="NEL_dom"/>
</dbReference>
<evidence type="ECO:0000313" key="3">
    <source>
        <dbReference type="EMBL" id="QXH59261.1"/>
    </source>
</evidence>
<dbReference type="EMBL" id="CP077077">
    <property type="protein sequence ID" value="QXH59261.1"/>
    <property type="molecule type" value="Genomic_DNA"/>
</dbReference>
<feature type="domain" description="NEL" evidence="2">
    <location>
        <begin position="1"/>
        <end position="93"/>
    </location>
</feature>
<evidence type="ECO:0000259" key="2">
    <source>
        <dbReference type="PROSITE" id="PS52053"/>
    </source>
</evidence>
<proteinExistence type="inferred from homology"/>
<keyword evidence="4" id="KW-1185">Reference proteome</keyword>
<keyword evidence="1" id="KW-0964">Secreted</keyword>
<dbReference type="PROSITE" id="PS52053">
    <property type="entry name" value="NEL"/>
    <property type="match status" value="1"/>
</dbReference>
<keyword evidence="1" id="KW-0833">Ubl conjugation pathway</keyword>
<dbReference type="Proteomes" id="UP000824010">
    <property type="component" value="Chromosome"/>
</dbReference>
<organism evidence="3 4">
    <name type="scientific">Pseudomonas maumuensis</name>
    <dbReference type="NCBI Taxonomy" id="2842354"/>
    <lineage>
        <taxon>Bacteria</taxon>
        <taxon>Pseudomonadati</taxon>
        <taxon>Pseudomonadota</taxon>
        <taxon>Gammaproteobacteria</taxon>
        <taxon>Pseudomonadales</taxon>
        <taxon>Pseudomonadaceae</taxon>
        <taxon>Pseudomonas</taxon>
    </lineage>
</organism>
<comment type="caution">
    <text evidence="1">Lacks conserved residue(s) required for the propagation of feature annotation.</text>
</comment>
<evidence type="ECO:0000313" key="4">
    <source>
        <dbReference type="Proteomes" id="UP000824010"/>
    </source>
</evidence>
<protein>
    <recommendedName>
        <fullName evidence="2">NEL domain-containing protein</fullName>
    </recommendedName>
</protein>
<name>A0ABX8NT93_9PSED</name>
<gene>
    <name evidence="3" type="ORF">KSS90_17215</name>
</gene>
<evidence type="ECO:0000256" key="1">
    <source>
        <dbReference type="PROSITE-ProRule" id="PRU01398"/>
    </source>
</evidence>
<reference evidence="3 4" key="1">
    <citation type="journal article" date="2021" name="Microorganisms">
        <title>The Ever-Expanding Pseudomonas Genus: Description of 43 New Species and Partition of the Pseudomonas putida Group.</title>
        <authorList>
            <person name="Girard L."/>
            <person name="Lood C."/>
            <person name="Hofte M."/>
            <person name="Vandamme P."/>
            <person name="Rokni-Zadeh H."/>
            <person name="van Noort V."/>
            <person name="Lavigne R."/>
            <person name="De Mot R."/>
        </authorList>
    </citation>
    <scope>NUCLEOTIDE SEQUENCE [LARGE SCALE GENOMIC DNA]</scope>
    <source>
        <strain evidence="3 4">COW77</strain>
    </source>
</reference>
<keyword evidence="1" id="KW-1035">Host cytoplasm</keyword>
<sequence>MRAAETPAALADDLSQRDFWRDWLNLSHAQAFTAIGNEFAARGDALDEGMNTLTSQVYTQRWEDLRNERESALQALMLQLTLDALEADAVQPG</sequence>
<comment type="similarity">
    <text evidence="1">Belongs to the LRR-containing bacterial E3 ligase family.</text>
</comment>